<sequence>MFTGSGSSTSQSFVTVSSTGSLTVSSCSFTSFSSFTNGGALNVALTTGSLSLQSTTFKKCSSSLNEGAIWMDLLGRTSSSQYSLIDTVFGTGADANHADRSGHHVYVIAKDLSEVIVASRWAGSFDTAEDEDLWGMDSESNEMSLLPILKSHVIAVGENGSDDADWTFASPF</sequence>
<keyword evidence="2" id="KW-1185">Reference proteome</keyword>
<protein>
    <submittedName>
        <fullName evidence="1">Uncharacterized protein</fullName>
    </submittedName>
</protein>
<dbReference type="Proteomes" id="UP001281761">
    <property type="component" value="Unassembled WGS sequence"/>
</dbReference>
<reference evidence="1 2" key="1">
    <citation type="journal article" date="2022" name="bioRxiv">
        <title>Genomics of Preaxostyla Flagellates Illuminates Evolutionary Transitions and the Path Towards Mitochondrial Loss.</title>
        <authorList>
            <person name="Novak L.V.F."/>
            <person name="Treitli S.C."/>
            <person name="Pyrih J."/>
            <person name="Halakuc P."/>
            <person name="Pipaliya S.V."/>
            <person name="Vacek V."/>
            <person name="Brzon O."/>
            <person name="Soukal P."/>
            <person name="Eme L."/>
            <person name="Dacks J.B."/>
            <person name="Karnkowska A."/>
            <person name="Elias M."/>
            <person name="Hampl V."/>
        </authorList>
    </citation>
    <scope>NUCLEOTIDE SEQUENCE [LARGE SCALE GENOMIC DNA]</scope>
    <source>
        <strain evidence="1">NAU3</strain>
        <tissue evidence="1">Gut</tissue>
    </source>
</reference>
<name>A0ABQ9X7V3_9EUKA</name>
<organism evidence="1 2">
    <name type="scientific">Blattamonas nauphoetae</name>
    <dbReference type="NCBI Taxonomy" id="2049346"/>
    <lineage>
        <taxon>Eukaryota</taxon>
        <taxon>Metamonada</taxon>
        <taxon>Preaxostyla</taxon>
        <taxon>Oxymonadida</taxon>
        <taxon>Blattamonas</taxon>
    </lineage>
</organism>
<gene>
    <name evidence="1" type="ORF">BLNAU_17135</name>
</gene>
<dbReference type="EMBL" id="JARBJD010000188">
    <property type="protein sequence ID" value="KAK2947908.1"/>
    <property type="molecule type" value="Genomic_DNA"/>
</dbReference>
<accession>A0ABQ9X7V3</accession>
<proteinExistence type="predicted"/>
<evidence type="ECO:0000313" key="2">
    <source>
        <dbReference type="Proteomes" id="UP001281761"/>
    </source>
</evidence>
<evidence type="ECO:0000313" key="1">
    <source>
        <dbReference type="EMBL" id="KAK2947908.1"/>
    </source>
</evidence>
<comment type="caution">
    <text evidence="1">The sequence shown here is derived from an EMBL/GenBank/DDBJ whole genome shotgun (WGS) entry which is preliminary data.</text>
</comment>